<accession>E0S2G1</accession>
<dbReference type="Proteomes" id="UP000001299">
    <property type="component" value="Chromosome 1"/>
</dbReference>
<dbReference type="InterPro" id="IPR035472">
    <property type="entry name" value="RpiR-like_SIS"/>
</dbReference>
<evidence type="ECO:0000256" key="2">
    <source>
        <dbReference type="ARBA" id="ARBA00023125"/>
    </source>
</evidence>
<gene>
    <name evidence="6" type="ordered locus">bpr_I0032</name>
</gene>
<dbReference type="EMBL" id="CP001810">
    <property type="protein sequence ID" value="ADL32784.1"/>
    <property type="molecule type" value="Genomic_DNA"/>
</dbReference>
<dbReference type="AlphaFoldDB" id="E0S2G1"/>
<dbReference type="InterPro" id="IPR046348">
    <property type="entry name" value="SIS_dom_sf"/>
</dbReference>
<keyword evidence="7" id="KW-1185">Reference proteome</keyword>
<dbReference type="InterPro" id="IPR036388">
    <property type="entry name" value="WH-like_DNA-bd_sf"/>
</dbReference>
<evidence type="ECO:0000256" key="1">
    <source>
        <dbReference type="ARBA" id="ARBA00023015"/>
    </source>
</evidence>
<dbReference type="InterPro" id="IPR000281">
    <property type="entry name" value="HTH_RpiR"/>
</dbReference>
<name>E0S2G1_BUTPB</name>
<dbReference type="Pfam" id="PF01418">
    <property type="entry name" value="HTH_6"/>
    <property type="match status" value="1"/>
</dbReference>
<reference evidence="6 7" key="1">
    <citation type="journal article" date="2010" name="PLoS ONE">
        <title>The glycobiome of the rumen bacterium Butyrivibrio proteoclasticus B316(T) highlights adaptation to a polysaccharide-rich environment.</title>
        <authorList>
            <person name="Kelly W.J."/>
            <person name="Leahy S.C."/>
            <person name="Altermann E."/>
            <person name="Yeoman C.J."/>
            <person name="Dunne J.C."/>
            <person name="Kong Z."/>
            <person name="Pacheco D.M."/>
            <person name="Li D."/>
            <person name="Noel S.J."/>
            <person name="Moon C.D."/>
            <person name="Cookson A.L."/>
            <person name="Attwood G.T."/>
        </authorList>
    </citation>
    <scope>NUCLEOTIDE SEQUENCE [LARGE SCALE GENOMIC DNA]</scope>
    <source>
        <strain evidence="7">ATCC 51982 / DSM 14932 / B316</strain>
    </source>
</reference>
<dbReference type="CDD" id="cd05013">
    <property type="entry name" value="SIS_RpiR"/>
    <property type="match status" value="1"/>
</dbReference>
<protein>
    <submittedName>
        <fullName evidence="6">HTH/SIS domain-containing protein</fullName>
    </submittedName>
</protein>
<dbReference type="PROSITE" id="PS51464">
    <property type="entry name" value="SIS"/>
    <property type="match status" value="1"/>
</dbReference>
<dbReference type="GO" id="GO:0003677">
    <property type="term" value="F:DNA binding"/>
    <property type="evidence" value="ECO:0007669"/>
    <property type="project" value="UniProtKB-KW"/>
</dbReference>
<dbReference type="HOGENOM" id="CLU_055769_0_1_9"/>
<dbReference type="Gene3D" id="1.10.10.10">
    <property type="entry name" value="Winged helix-like DNA-binding domain superfamily/Winged helix DNA-binding domain"/>
    <property type="match status" value="1"/>
</dbReference>
<dbReference type="GO" id="GO:1901135">
    <property type="term" value="P:carbohydrate derivative metabolic process"/>
    <property type="evidence" value="ECO:0007669"/>
    <property type="project" value="InterPro"/>
</dbReference>
<dbReference type="GO" id="GO:0097367">
    <property type="term" value="F:carbohydrate derivative binding"/>
    <property type="evidence" value="ECO:0007669"/>
    <property type="project" value="InterPro"/>
</dbReference>
<keyword evidence="1" id="KW-0805">Transcription regulation</keyword>
<dbReference type="PROSITE" id="PS51071">
    <property type="entry name" value="HTH_RPIR"/>
    <property type="match status" value="1"/>
</dbReference>
<keyword evidence="3" id="KW-0804">Transcription</keyword>
<dbReference type="PANTHER" id="PTHR30514:SF1">
    <property type="entry name" value="HTH-TYPE TRANSCRIPTIONAL REGULATOR HEXR-RELATED"/>
    <property type="match status" value="1"/>
</dbReference>
<organism evidence="6 7">
    <name type="scientific">Butyrivibrio proteoclasticus (strain ATCC 51982 / DSM 14932 / B316)</name>
    <name type="common">Clostridium proteoclasticum</name>
    <dbReference type="NCBI Taxonomy" id="515622"/>
    <lineage>
        <taxon>Bacteria</taxon>
        <taxon>Bacillati</taxon>
        <taxon>Bacillota</taxon>
        <taxon>Clostridia</taxon>
        <taxon>Lachnospirales</taxon>
        <taxon>Lachnospiraceae</taxon>
        <taxon>Butyrivibrio</taxon>
    </lineage>
</organism>
<dbReference type="SUPFAM" id="SSF46689">
    <property type="entry name" value="Homeodomain-like"/>
    <property type="match status" value="1"/>
</dbReference>
<dbReference type="InterPro" id="IPR009057">
    <property type="entry name" value="Homeodomain-like_sf"/>
</dbReference>
<evidence type="ECO:0000313" key="7">
    <source>
        <dbReference type="Proteomes" id="UP000001299"/>
    </source>
</evidence>
<evidence type="ECO:0000313" key="6">
    <source>
        <dbReference type="EMBL" id="ADL32784.1"/>
    </source>
</evidence>
<feature type="domain" description="HTH rpiR-type" evidence="4">
    <location>
        <begin position="9"/>
        <end position="85"/>
    </location>
</feature>
<evidence type="ECO:0000256" key="3">
    <source>
        <dbReference type="ARBA" id="ARBA00023163"/>
    </source>
</evidence>
<evidence type="ECO:0000259" key="5">
    <source>
        <dbReference type="PROSITE" id="PS51464"/>
    </source>
</evidence>
<dbReference type="InterPro" id="IPR047640">
    <property type="entry name" value="RpiR-like"/>
</dbReference>
<dbReference type="InterPro" id="IPR001347">
    <property type="entry name" value="SIS_dom"/>
</dbReference>
<proteinExistence type="predicted"/>
<dbReference type="Pfam" id="PF01380">
    <property type="entry name" value="SIS"/>
    <property type="match status" value="1"/>
</dbReference>
<evidence type="ECO:0000259" key="4">
    <source>
        <dbReference type="PROSITE" id="PS51071"/>
    </source>
</evidence>
<dbReference type="SUPFAM" id="SSF53697">
    <property type="entry name" value="SIS domain"/>
    <property type="match status" value="1"/>
</dbReference>
<dbReference type="eggNOG" id="COG1737">
    <property type="taxonomic scope" value="Bacteria"/>
</dbReference>
<dbReference type="PANTHER" id="PTHR30514">
    <property type="entry name" value="GLUCOKINASE"/>
    <property type="match status" value="1"/>
</dbReference>
<keyword evidence="2" id="KW-0238">DNA-binding</keyword>
<dbReference type="KEGG" id="bpb:bpr_I0032"/>
<feature type="domain" description="SIS" evidence="5">
    <location>
        <begin position="136"/>
        <end position="276"/>
    </location>
</feature>
<dbReference type="Gene3D" id="3.40.50.10490">
    <property type="entry name" value="Glucose-6-phosphate isomerase like protein, domain 1"/>
    <property type="match status" value="1"/>
</dbReference>
<sequence length="295" mass="33315">MKYRRILMNIVSEKIKSCYDTLPAAEKMVADFVLERKDDLFQYPIKELARLSGTTQAAWTRFAQAIGYSGLKDLKNAYYSEANVSLKQADKGPKIAFKDVNEYTSLQSIADNICATSVQAIQTTYRLFDTGSFSEVVNKIVTAKQIQVFGVGTASVAAYDLYCKLLRIHYNVIFNQDHHMNLMTVSQISPEDVAIFFVDNPKNKEVMQLYNIATQKGAITIAITKLGNNTLTTGCNHVLFTTSPEIDKKSGITSSRFAQLFMVDTLYTAICNRDYNNIREYLIDSYEVFNEPPKE</sequence>
<dbReference type="GO" id="GO:0003700">
    <property type="term" value="F:DNA-binding transcription factor activity"/>
    <property type="evidence" value="ECO:0007669"/>
    <property type="project" value="InterPro"/>
</dbReference>
<dbReference type="STRING" id="515622.bpr_I0032"/>